<evidence type="ECO:0000313" key="1">
    <source>
        <dbReference type="EMBL" id="MDB8738224.1"/>
    </source>
</evidence>
<sequence>MNKITEVKIERGIPILYVDGQPFWAFAGEVHNSAAYAPDRM</sequence>
<gene>
    <name evidence="1" type="ORF">PNU63_05440</name>
</gene>
<dbReference type="RefSeq" id="WP_268804813.1">
    <property type="nucleotide sequence ID" value="NZ_BAABXJ010000001.1"/>
</dbReference>
<protein>
    <submittedName>
        <fullName evidence="1">Uncharacterized protein</fullName>
    </submittedName>
</protein>
<name>A0AB35J1S0_MEDGN</name>
<accession>A0AB35J1S0</accession>
<comment type="caution">
    <text evidence="1">The sequence shown here is derived from an EMBL/GenBank/DDBJ whole genome shotgun (WGS) entry which is preliminary data.</text>
</comment>
<organism evidence="1 2">
    <name type="scientific">Mediterraneibacter gnavus</name>
    <name type="common">Ruminococcus gnavus</name>
    <dbReference type="NCBI Taxonomy" id="33038"/>
    <lineage>
        <taxon>Bacteria</taxon>
        <taxon>Bacillati</taxon>
        <taxon>Bacillota</taxon>
        <taxon>Clostridia</taxon>
        <taxon>Lachnospirales</taxon>
        <taxon>Lachnospiraceae</taxon>
        <taxon>Mediterraneibacter</taxon>
    </lineage>
</organism>
<dbReference type="EMBL" id="JAQMLR010000004">
    <property type="protein sequence ID" value="MDB8738224.1"/>
    <property type="molecule type" value="Genomic_DNA"/>
</dbReference>
<reference evidence="1" key="1">
    <citation type="submission" date="2023-01" db="EMBL/GenBank/DDBJ databases">
        <title>Human gut microbiome strain richness.</title>
        <authorList>
            <person name="Chen-Liaw A."/>
        </authorList>
    </citation>
    <scope>NUCLEOTIDE SEQUENCE</scope>
    <source>
        <strain evidence="1">1001217st1_A9_1001217B_191108</strain>
    </source>
</reference>
<dbReference type="AlphaFoldDB" id="A0AB35J1S0"/>
<evidence type="ECO:0000313" key="2">
    <source>
        <dbReference type="Proteomes" id="UP001211731"/>
    </source>
</evidence>
<proteinExistence type="predicted"/>
<dbReference type="Proteomes" id="UP001211731">
    <property type="component" value="Unassembled WGS sequence"/>
</dbReference>